<dbReference type="AlphaFoldDB" id="A0A3L6Q3J8"/>
<evidence type="ECO:0000259" key="10">
    <source>
        <dbReference type="Pfam" id="PF23559"/>
    </source>
</evidence>
<dbReference type="InterPro" id="IPR027417">
    <property type="entry name" value="P-loop_NTPase"/>
</dbReference>
<evidence type="ECO:0000259" key="11">
    <source>
        <dbReference type="Pfam" id="PF23598"/>
    </source>
</evidence>
<evidence type="ECO:0000256" key="6">
    <source>
        <dbReference type="ARBA" id="ARBA00023054"/>
    </source>
</evidence>
<comment type="caution">
    <text evidence="12">The sequence shown here is derived from an EMBL/GenBank/DDBJ whole genome shotgun (WGS) entry which is preliminary data.</text>
</comment>
<dbReference type="InterPro" id="IPR042197">
    <property type="entry name" value="Apaf_helical"/>
</dbReference>
<feature type="region of interest" description="Disordered" evidence="7">
    <location>
        <begin position="875"/>
        <end position="894"/>
    </location>
</feature>
<feature type="compositionally biased region" description="Basic and acidic residues" evidence="7">
    <location>
        <begin position="876"/>
        <end position="888"/>
    </location>
</feature>
<dbReference type="PANTHER" id="PTHR23155">
    <property type="entry name" value="DISEASE RESISTANCE PROTEIN RP"/>
    <property type="match status" value="1"/>
</dbReference>
<dbReference type="SUPFAM" id="SSF52540">
    <property type="entry name" value="P-loop containing nucleoside triphosphate hydrolases"/>
    <property type="match status" value="1"/>
</dbReference>
<evidence type="ECO:0000256" key="3">
    <source>
        <dbReference type="ARBA" id="ARBA00022737"/>
    </source>
</evidence>
<dbReference type="PANTHER" id="PTHR23155:SF1233">
    <property type="entry name" value="DISEASE RESISTANCE PROTEIN RGA4"/>
    <property type="match status" value="1"/>
</dbReference>
<dbReference type="GO" id="GO:0098542">
    <property type="term" value="P:defense response to other organism"/>
    <property type="evidence" value="ECO:0007669"/>
    <property type="project" value="TreeGrafter"/>
</dbReference>
<dbReference type="Pfam" id="PF23598">
    <property type="entry name" value="LRR_14"/>
    <property type="match status" value="1"/>
</dbReference>
<accession>A0A3L6Q3J8</accession>
<dbReference type="InterPro" id="IPR055414">
    <property type="entry name" value="LRR_R13L4/SHOC2-like"/>
</dbReference>
<feature type="domain" description="NB-ARC" evidence="8">
    <location>
        <begin position="161"/>
        <end position="327"/>
    </location>
</feature>
<keyword evidence="3" id="KW-0677">Repeat</keyword>
<dbReference type="Gene3D" id="3.80.10.10">
    <property type="entry name" value="Ribonuclease Inhibitor"/>
    <property type="match status" value="1"/>
</dbReference>
<feature type="domain" description="Disease resistance R13L4/SHOC-2-like LRR" evidence="11">
    <location>
        <begin position="527"/>
        <end position="871"/>
    </location>
</feature>
<evidence type="ECO:0000259" key="8">
    <source>
        <dbReference type="Pfam" id="PF00931"/>
    </source>
</evidence>
<evidence type="ECO:0000256" key="5">
    <source>
        <dbReference type="ARBA" id="ARBA00022821"/>
    </source>
</evidence>
<evidence type="ECO:0000256" key="1">
    <source>
        <dbReference type="ARBA" id="ARBA00008894"/>
    </source>
</evidence>
<dbReference type="InterPro" id="IPR044974">
    <property type="entry name" value="Disease_R_plants"/>
</dbReference>
<evidence type="ECO:0000256" key="2">
    <source>
        <dbReference type="ARBA" id="ARBA00022614"/>
    </source>
</evidence>
<dbReference type="SUPFAM" id="SSF52058">
    <property type="entry name" value="L domain-like"/>
    <property type="match status" value="1"/>
</dbReference>
<dbReference type="Pfam" id="PF00931">
    <property type="entry name" value="NB-ARC"/>
    <property type="match status" value="1"/>
</dbReference>
<evidence type="ECO:0000259" key="9">
    <source>
        <dbReference type="Pfam" id="PF18052"/>
    </source>
</evidence>
<dbReference type="InterPro" id="IPR041118">
    <property type="entry name" value="Rx_N"/>
</dbReference>
<evidence type="ECO:0000256" key="7">
    <source>
        <dbReference type="SAM" id="MobiDB-lite"/>
    </source>
</evidence>
<dbReference type="InterPro" id="IPR002182">
    <property type="entry name" value="NB-ARC"/>
</dbReference>
<keyword evidence="13" id="KW-1185">Reference proteome</keyword>
<organism evidence="12 13">
    <name type="scientific">Panicum miliaceum</name>
    <name type="common">Proso millet</name>
    <name type="synonym">Broomcorn millet</name>
    <dbReference type="NCBI Taxonomy" id="4540"/>
    <lineage>
        <taxon>Eukaryota</taxon>
        <taxon>Viridiplantae</taxon>
        <taxon>Streptophyta</taxon>
        <taxon>Embryophyta</taxon>
        <taxon>Tracheophyta</taxon>
        <taxon>Spermatophyta</taxon>
        <taxon>Magnoliopsida</taxon>
        <taxon>Liliopsida</taxon>
        <taxon>Poales</taxon>
        <taxon>Poaceae</taxon>
        <taxon>PACMAD clade</taxon>
        <taxon>Panicoideae</taxon>
        <taxon>Panicodae</taxon>
        <taxon>Paniceae</taxon>
        <taxon>Panicinae</taxon>
        <taxon>Panicum</taxon>
        <taxon>Panicum sect. Panicum</taxon>
    </lineage>
</organism>
<dbReference type="STRING" id="4540.A0A3L6Q3J8"/>
<evidence type="ECO:0000313" key="12">
    <source>
        <dbReference type="EMBL" id="RLM69586.1"/>
    </source>
</evidence>
<dbReference type="EMBL" id="PQIB02000014">
    <property type="protein sequence ID" value="RLM69586.1"/>
    <property type="molecule type" value="Genomic_DNA"/>
</dbReference>
<keyword evidence="4" id="KW-0547">Nucleotide-binding</keyword>
<dbReference type="GO" id="GO:0043531">
    <property type="term" value="F:ADP binding"/>
    <property type="evidence" value="ECO:0007669"/>
    <property type="project" value="InterPro"/>
</dbReference>
<dbReference type="Pfam" id="PF23559">
    <property type="entry name" value="WHD_DRP"/>
    <property type="match status" value="1"/>
</dbReference>
<feature type="domain" description="Disease resistance protein winged helix" evidence="10">
    <location>
        <begin position="413"/>
        <end position="480"/>
    </location>
</feature>
<dbReference type="Gene3D" id="1.10.10.10">
    <property type="entry name" value="Winged helix-like DNA-binding domain superfamily/Winged helix DNA-binding domain"/>
    <property type="match status" value="1"/>
</dbReference>
<keyword evidence="6" id="KW-0175">Coiled coil</keyword>
<evidence type="ECO:0000313" key="13">
    <source>
        <dbReference type="Proteomes" id="UP000275267"/>
    </source>
</evidence>
<dbReference type="InterPro" id="IPR036388">
    <property type="entry name" value="WH-like_DNA-bd_sf"/>
</dbReference>
<name>A0A3L6Q3J8_PANMI</name>
<dbReference type="Proteomes" id="UP000275267">
    <property type="component" value="Unassembled WGS sequence"/>
</dbReference>
<dbReference type="InterPro" id="IPR032675">
    <property type="entry name" value="LRR_dom_sf"/>
</dbReference>
<keyword evidence="2" id="KW-0433">Leucine-rich repeat</keyword>
<dbReference type="InterPro" id="IPR058922">
    <property type="entry name" value="WHD_DRP"/>
</dbReference>
<dbReference type="PRINTS" id="PR00364">
    <property type="entry name" value="DISEASERSIST"/>
</dbReference>
<dbReference type="Gene3D" id="1.10.8.430">
    <property type="entry name" value="Helical domain of apoptotic protease-activating factors"/>
    <property type="match status" value="1"/>
</dbReference>
<protein>
    <submittedName>
        <fullName evidence="12">Disease resistance protein RPP13-like</fullName>
    </submittedName>
</protein>
<sequence length="952" mass="107960">MEASVGLVVALLKNLVPRLFSLAEKKYNLYKRFPGVVTYLVNKVPYIAAALQQLGQNGQLVEELNQLAHDIEDCIDHTNYRELQKEQGMLVNSRNGKSIEELDKEMVRLKTEVQRLQPIIDDALKKEMDRLLMPNASGTPHRQSSLDRLVLPEELFGMKVPMKELREQLIEGEPKQLKVISIVGFCGLGKTILAHELYESLDGKKFKERAWVSAAHGDSRELLREILRQLQMPPQETSDVLQLSVDLRDHLGNKKYFIVIDDMRTDLWNTIKSSFPSNDSSRIVVTTRFQSVATICSRSTNGYIHKIGRLNQEHSKLLFQQKACPMEDLNYPEQDSADILKKCDGQPLALTTVGEFMKKEGLPKGHVCQKACDLLRFHLHSDHTLKRLYDLLINDYTSLPTHDHKACLLYFAMFPSDHPIRTKKLMRRWFAEGLLKSSNSGCDPAVENLKILMDHNIIQPINVSNNTDVRTCRTYGMMHEYITLMSHSENTNALFGDGSFQPKRVRRVSLRDSIITDANLEHKLPLVRSLIVIGNADNAMLDFNKYQLLKVLDLEQCTNMQNEKHLHELCNLLLLRYLSLGAGVTKLPKKIKQLKLLETLDLRKSDVRILRPEVIKLPNLVHLFGKKLKLQKKVVLASGQCKLQTLAGFLVEESKEFAELMSQMKKLRKVKIWCESSVTYTNLQEAIQNFIDDVDKSANDPRSLSIHFEGCSEDLLEGLHGSCYLASLKLHGQLLKLPRFVKELRGLTELCLQSATKFTDDLLTALCDLKYLKYLKLIAKEIDEIIIEDGKLRTLLWVCYVLECPTFPKIEEGAMPNLESLQLLCKDVDGLSDIQIKCFTHLKEVILDDRVTNDTKLTWVKVAKEHPNRPKVLLLKRLDPPGNDRGEDSAFPGATENEIIGCPVLPEEPVQDTDSQMTPGEANSAIYDTTGPPVVFAALPGLSISGNDPMAY</sequence>
<reference evidence="13" key="1">
    <citation type="journal article" date="2019" name="Nat. Commun.">
        <title>The genome of broomcorn millet.</title>
        <authorList>
            <person name="Zou C."/>
            <person name="Miki D."/>
            <person name="Li D."/>
            <person name="Tang Q."/>
            <person name="Xiao L."/>
            <person name="Rajput S."/>
            <person name="Deng P."/>
            <person name="Jia W."/>
            <person name="Huang R."/>
            <person name="Zhang M."/>
            <person name="Sun Y."/>
            <person name="Hu J."/>
            <person name="Fu X."/>
            <person name="Schnable P.S."/>
            <person name="Li F."/>
            <person name="Zhang H."/>
            <person name="Feng B."/>
            <person name="Zhu X."/>
            <person name="Liu R."/>
            <person name="Schnable J.C."/>
            <person name="Zhu J.-K."/>
            <person name="Zhang H."/>
        </authorList>
    </citation>
    <scope>NUCLEOTIDE SEQUENCE [LARGE SCALE GENOMIC DNA]</scope>
</reference>
<dbReference type="OrthoDB" id="629305at2759"/>
<comment type="similarity">
    <text evidence="1">Belongs to the disease resistance NB-LRR family.</text>
</comment>
<dbReference type="Gene3D" id="3.40.50.300">
    <property type="entry name" value="P-loop containing nucleotide triphosphate hydrolases"/>
    <property type="match status" value="1"/>
</dbReference>
<gene>
    <name evidence="12" type="ORF">C2845_PM17G05770</name>
</gene>
<keyword evidence="5" id="KW-0611">Plant defense</keyword>
<dbReference type="Pfam" id="PF18052">
    <property type="entry name" value="Rx_N"/>
    <property type="match status" value="1"/>
</dbReference>
<proteinExistence type="inferred from homology"/>
<evidence type="ECO:0000256" key="4">
    <source>
        <dbReference type="ARBA" id="ARBA00022741"/>
    </source>
</evidence>
<feature type="domain" description="Disease resistance N-terminal" evidence="9">
    <location>
        <begin position="12"/>
        <end position="87"/>
    </location>
</feature>
<dbReference type="Gene3D" id="1.20.5.4130">
    <property type="match status" value="1"/>
</dbReference>